<keyword evidence="1" id="KW-0732">Signal</keyword>
<keyword evidence="4" id="KW-1185">Reference proteome</keyword>
<name>A0ABP8NKK5_9BACT</name>
<sequence>MDINSKTMKRIMLIACLLAGVGTATRAQVYMARTAHVSFNATAAGSPEKIEAVNNEVASKLDKATGRLGFQVPVKSFKFERALMQEHFNENYMESDKYPRAEFDGMVSNIADVNTNNDGTYNVKVSGKLTIHGVTKEVSVPGTVTVKRGQLVMSAKFNVRLADHKINVPSVVADKVAKEAVVTIESALNVVRK</sequence>
<dbReference type="Proteomes" id="UP001500067">
    <property type="component" value="Unassembled WGS sequence"/>
</dbReference>
<protein>
    <recommendedName>
        <fullName evidence="2">Lipid/polyisoprenoid-binding YceI-like domain-containing protein</fullName>
    </recommendedName>
</protein>
<dbReference type="Pfam" id="PF04264">
    <property type="entry name" value="YceI"/>
    <property type="match status" value="1"/>
</dbReference>
<dbReference type="Gene3D" id="2.40.128.110">
    <property type="entry name" value="Lipid/polyisoprenoid-binding, YceI-like"/>
    <property type="match status" value="1"/>
</dbReference>
<organism evidence="3 4">
    <name type="scientific">Nemorincola caseinilytica</name>
    <dbReference type="NCBI Taxonomy" id="2054315"/>
    <lineage>
        <taxon>Bacteria</taxon>
        <taxon>Pseudomonadati</taxon>
        <taxon>Bacteroidota</taxon>
        <taxon>Chitinophagia</taxon>
        <taxon>Chitinophagales</taxon>
        <taxon>Chitinophagaceae</taxon>
        <taxon>Nemorincola</taxon>
    </lineage>
</organism>
<feature type="domain" description="Lipid/polyisoprenoid-binding YceI-like" evidence="2">
    <location>
        <begin position="29"/>
        <end position="185"/>
    </location>
</feature>
<dbReference type="SUPFAM" id="SSF101874">
    <property type="entry name" value="YceI-like"/>
    <property type="match status" value="1"/>
</dbReference>
<accession>A0ABP8NKK5</accession>
<evidence type="ECO:0000256" key="1">
    <source>
        <dbReference type="SAM" id="SignalP"/>
    </source>
</evidence>
<proteinExistence type="predicted"/>
<dbReference type="InterPro" id="IPR007372">
    <property type="entry name" value="Lipid/polyisoprenoid-bd_YceI"/>
</dbReference>
<evidence type="ECO:0000313" key="3">
    <source>
        <dbReference type="EMBL" id="GAA4466967.1"/>
    </source>
</evidence>
<feature type="chain" id="PRO_5046493188" description="Lipid/polyisoprenoid-binding YceI-like domain-containing protein" evidence="1">
    <location>
        <begin position="28"/>
        <end position="193"/>
    </location>
</feature>
<gene>
    <name evidence="3" type="ORF">GCM10023093_21990</name>
</gene>
<evidence type="ECO:0000313" key="4">
    <source>
        <dbReference type="Proteomes" id="UP001500067"/>
    </source>
</evidence>
<comment type="caution">
    <text evidence="3">The sequence shown here is derived from an EMBL/GenBank/DDBJ whole genome shotgun (WGS) entry which is preliminary data.</text>
</comment>
<feature type="signal peptide" evidence="1">
    <location>
        <begin position="1"/>
        <end position="27"/>
    </location>
</feature>
<evidence type="ECO:0000259" key="2">
    <source>
        <dbReference type="SMART" id="SM00867"/>
    </source>
</evidence>
<dbReference type="InterPro" id="IPR036761">
    <property type="entry name" value="TTHA0802/YceI-like_sf"/>
</dbReference>
<dbReference type="PANTHER" id="PTHR34406">
    <property type="entry name" value="PROTEIN YCEI"/>
    <property type="match status" value="1"/>
</dbReference>
<dbReference type="EMBL" id="BAABFA010000014">
    <property type="protein sequence ID" value="GAA4466967.1"/>
    <property type="molecule type" value="Genomic_DNA"/>
</dbReference>
<dbReference type="SMART" id="SM00867">
    <property type="entry name" value="YceI"/>
    <property type="match status" value="1"/>
</dbReference>
<reference evidence="4" key="1">
    <citation type="journal article" date="2019" name="Int. J. Syst. Evol. Microbiol.">
        <title>The Global Catalogue of Microorganisms (GCM) 10K type strain sequencing project: providing services to taxonomists for standard genome sequencing and annotation.</title>
        <authorList>
            <consortium name="The Broad Institute Genomics Platform"/>
            <consortium name="The Broad Institute Genome Sequencing Center for Infectious Disease"/>
            <person name="Wu L."/>
            <person name="Ma J."/>
        </authorList>
    </citation>
    <scope>NUCLEOTIDE SEQUENCE [LARGE SCALE GENOMIC DNA]</scope>
    <source>
        <strain evidence="4">JCM 32105</strain>
    </source>
</reference>
<dbReference type="PANTHER" id="PTHR34406:SF1">
    <property type="entry name" value="PROTEIN YCEI"/>
    <property type="match status" value="1"/>
</dbReference>